<evidence type="ECO:0000256" key="6">
    <source>
        <dbReference type="RuleBase" id="RU000492"/>
    </source>
</evidence>
<gene>
    <name evidence="12" type="ORF">POCTA_138.1.T1050134</name>
</gene>
<evidence type="ECO:0000259" key="10">
    <source>
        <dbReference type="PROSITE" id="PS51194"/>
    </source>
</evidence>
<dbReference type="EMBL" id="CAJJDP010000105">
    <property type="protein sequence ID" value="CAD8193827.1"/>
    <property type="molecule type" value="Genomic_DNA"/>
</dbReference>
<dbReference type="SMART" id="SM00490">
    <property type="entry name" value="HELICc"/>
    <property type="match status" value="1"/>
</dbReference>
<dbReference type="AlphaFoldDB" id="A0A8S1WYW0"/>
<dbReference type="GO" id="GO:0003724">
    <property type="term" value="F:RNA helicase activity"/>
    <property type="evidence" value="ECO:0007669"/>
    <property type="project" value="InterPro"/>
</dbReference>
<accession>A0A8S1WYW0</accession>
<dbReference type="Pfam" id="PF00271">
    <property type="entry name" value="Helicase_C"/>
    <property type="match status" value="1"/>
</dbReference>
<dbReference type="GO" id="GO:0003676">
    <property type="term" value="F:nucleic acid binding"/>
    <property type="evidence" value="ECO:0007669"/>
    <property type="project" value="InterPro"/>
</dbReference>
<sequence length="739" mass="86597">MNWNQFEAIHQEVIQNLENNGFNTPTPVQVEVLNNYQKHKHIIIASQTGSGKTLAFGIPLISEILKNMDKYPAKQIIALILTPTRELAMQIYKHLKAITNLSIGCLVGGMSKEKQKRIINAAPVILIATPGRLWDFIENEENDKIKKLNLIKFLIIDEADRMVELGHFPQLDNIMTKITTPSQITHDKDRILSMMKEQSEAAYLNNQKITFEVEKPVEMSYEDFIKLQNGKGKIYIDNDVIQNDIEEINKDDEVEQEGQEEQEVEEEQEQEEEEEEEEDDVEEEEEEGEEEEEEEGEDGEEGEEEEQNEEDIQEEEENEDEDEEQIQEDEDVEDENDDEEENQKGNRKAKKEQKQKQKKKPQNFQQQEYSLKTRNELRTFLVSATLTHQFKTGSKFQFLKTQKTDQQNSADKLLMKQMKATVPKLQSLLGKLKIKEQPYIIDLTQQLVFPEKLQFYKSLMEEDDKLLHIYHWFKSNEDQTFIIFLNSITYANKVTSMLKVLGLPAVTLHSQQQQRQRLTKLDQFTAKKSNIMVCTDVAARGLDIVGVENVIHYQVPFTADTFVHRCGRTARINREGKTLVLIGPKDMARFAKLESDLLSSGIKFEDFKLSFNQVKKTRDMIKQAQRLEKEDHSLKKKKNMKDALQKQLKNDDFDLDEKELKQELENIEEELIKKRKKLDHEKMQYQQIVSQKNKLDGRFDRRRNGLFLTPEDTLQLAEKLKHQKEMLQQKQQNQKNKKR</sequence>
<evidence type="ECO:0008006" key="14">
    <source>
        <dbReference type="Google" id="ProtNLM"/>
    </source>
</evidence>
<dbReference type="PROSITE" id="PS51192">
    <property type="entry name" value="HELICASE_ATP_BIND_1"/>
    <property type="match status" value="1"/>
</dbReference>
<feature type="domain" description="Helicase ATP-binding" evidence="9">
    <location>
        <begin position="33"/>
        <end position="201"/>
    </location>
</feature>
<dbReference type="InterPro" id="IPR014014">
    <property type="entry name" value="RNA_helicase_DEAD_Q_motif"/>
</dbReference>
<feature type="compositionally biased region" description="Basic residues" evidence="8">
    <location>
        <begin position="345"/>
        <end position="361"/>
    </location>
</feature>
<evidence type="ECO:0000256" key="2">
    <source>
        <dbReference type="ARBA" id="ARBA00022801"/>
    </source>
</evidence>
<organism evidence="12 13">
    <name type="scientific">Paramecium octaurelia</name>
    <dbReference type="NCBI Taxonomy" id="43137"/>
    <lineage>
        <taxon>Eukaryota</taxon>
        <taxon>Sar</taxon>
        <taxon>Alveolata</taxon>
        <taxon>Ciliophora</taxon>
        <taxon>Intramacronucleata</taxon>
        <taxon>Oligohymenophorea</taxon>
        <taxon>Peniculida</taxon>
        <taxon>Parameciidae</taxon>
        <taxon>Paramecium</taxon>
    </lineage>
</organism>
<dbReference type="PROSITE" id="PS51194">
    <property type="entry name" value="HELICASE_CTER"/>
    <property type="match status" value="1"/>
</dbReference>
<comment type="similarity">
    <text evidence="6">Belongs to the DEAD box helicase family.</text>
</comment>
<dbReference type="CDD" id="cd18787">
    <property type="entry name" value="SF2_C_DEAD"/>
    <property type="match status" value="1"/>
</dbReference>
<dbReference type="Pfam" id="PF00270">
    <property type="entry name" value="DEAD"/>
    <property type="match status" value="1"/>
</dbReference>
<dbReference type="PROSITE" id="PS00039">
    <property type="entry name" value="DEAD_ATP_HELICASE"/>
    <property type="match status" value="1"/>
</dbReference>
<dbReference type="GO" id="GO:0016787">
    <property type="term" value="F:hydrolase activity"/>
    <property type="evidence" value="ECO:0007669"/>
    <property type="project" value="UniProtKB-KW"/>
</dbReference>
<dbReference type="PANTHER" id="PTHR47959">
    <property type="entry name" value="ATP-DEPENDENT RNA HELICASE RHLE-RELATED"/>
    <property type="match status" value="1"/>
</dbReference>
<evidence type="ECO:0000256" key="7">
    <source>
        <dbReference type="SAM" id="Coils"/>
    </source>
</evidence>
<dbReference type="GO" id="GO:0005829">
    <property type="term" value="C:cytosol"/>
    <property type="evidence" value="ECO:0007669"/>
    <property type="project" value="TreeGrafter"/>
</dbReference>
<dbReference type="InterPro" id="IPR014001">
    <property type="entry name" value="Helicase_ATP-bd"/>
</dbReference>
<evidence type="ECO:0000259" key="9">
    <source>
        <dbReference type="PROSITE" id="PS51192"/>
    </source>
</evidence>
<evidence type="ECO:0000256" key="5">
    <source>
        <dbReference type="PROSITE-ProRule" id="PRU00552"/>
    </source>
</evidence>
<evidence type="ECO:0000256" key="3">
    <source>
        <dbReference type="ARBA" id="ARBA00022806"/>
    </source>
</evidence>
<feature type="region of interest" description="Disordered" evidence="8">
    <location>
        <begin position="252"/>
        <end position="370"/>
    </location>
</feature>
<keyword evidence="13" id="KW-1185">Reference proteome</keyword>
<dbReference type="SMART" id="SM00487">
    <property type="entry name" value="DEXDc"/>
    <property type="match status" value="1"/>
</dbReference>
<keyword evidence="4 6" id="KW-0067">ATP-binding</keyword>
<evidence type="ECO:0000313" key="12">
    <source>
        <dbReference type="EMBL" id="CAD8193827.1"/>
    </source>
</evidence>
<dbReference type="InterPro" id="IPR011545">
    <property type="entry name" value="DEAD/DEAH_box_helicase_dom"/>
</dbReference>
<dbReference type="OMA" id="GCYLGHS"/>
<dbReference type="PROSITE" id="PS51195">
    <property type="entry name" value="Q_MOTIF"/>
    <property type="match status" value="1"/>
</dbReference>
<name>A0A8S1WYW0_PAROT</name>
<dbReference type="InterPro" id="IPR000629">
    <property type="entry name" value="RNA-helicase_DEAD-box_CS"/>
</dbReference>
<proteinExistence type="inferred from homology"/>
<protein>
    <recommendedName>
        <fullName evidence="14">P-loop containing nucleoside triphosphate hydrolase</fullName>
    </recommendedName>
</protein>
<keyword evidence="2 6" id="KW-0378">Hydrolase</keyword>
<evidence type="ECO:0000259" key="11">
    <source>
        <dbReference type="PROSITE" id="PS51195"/>
    </source>
</evidence>
<keyword evidence="7" id="KW-0175">Coiled coil</keyword>
<keyword evidence="3 6" id="KW-0347">Helicase</keyword>
<feature type="coiled-coil region" evidence="7">
    <location>
        <begin position="627"/>
        <end position="684"/>
    </location>
</feature>
<reference evidence="12" key="1">
    <citation type="submission" date="2021-01" db="EMBL/GenBank/DDBJ databases">
        <authorList>
            <consortium name="Genoscope - CEA"/>
            <person name="William W."/>
        </authorList>
    </citation>
    <scope>NUCLEOTIDE SEQUENCE</scope>
</reference>
<dbReference type="OrthoDB" id="4310724at2759"/>
<dbReference type="InterPro" id="IPR050079">
    <property type="entry name" value="DEAD_box_RNA_helicase"/>
</dbReference>
<dbReference type="PANTHER" id="PTHR47959:SF1">
    <property type="entry name" value="ATP-DEPENDENT RNA HELICASE DBPA"/>
    <property type="match status" value="1"/>
</dbReference>
<dbReference type="GO" id="GO:0005524">
    <property type="term" value="F:ATP binding"/>
    <property type="evidence" value="ECO:0007669"/>
    <property type="project" value="UniProtKB-KW"/>
</dbReference>
<keyword evidence="1 6" id="KW-0547">Nucleotide-binding</keyword>
<feature type="domain" description="DEAD-box RNA helicase Q" evidence="11">
    <location>
        <begin position="2"/>
        <end position="30"/>
    </location>
</feature>
<evidence type="ECO:0000256" key="4">
    <source>
        <dbReference type="ARBA" id="ARBA00022840"/>
    </source>
</evidence>
<evidence type="ECO:0000256" key="8">
    <source>
        <dbReference type="SAM" id="MobiDB-lite"/>
    </source>
</evidence>
<comment type="caution">
    <text evidence="12">The sequence shown here is derived from an EMBL/GenBank/DDBJ whole genome shotgun (WGS) entry which is preliminary data.</text>
</comment>
<dbReference type="InterPro" id="IPR001650">
    <property type="entry name" value="Helicase_C-like"/>
</dbReference>
<feature type="compositionally biased region" description="Acidic residues" evidence="8">
    <location>
        <begin position="252"/>
        <end position="341"/>
    </location>
</feature>
<dbReference type="Proteomes" id="UP000683925">
    <property type="component" value="Unassembled WGS sequence"/>
</dbReference>
<evidence type="ECO:0000256" key="1">
    <source>
        <dbReference type="ARBA" id="ARBA00022741"/>
    </source>
</evidence>
<evidence type="ECO:0000313" key="13">
    <source>
        <dbReference type="Proteomes" id="UP000683925"/>
    </source>
</evidence>
<feature type="short sequence motif" description="Q motif" evidence="5">
    <location>
        <begin position="2"/>
        <end position="30"/>
    </location>
</feature>
<feature type="domain" description="Helicase C-terminal" evidence="10">
    <location>
        <begin position="465"/>
        <end position="615"/>
    </location>
</feature>